<evidence type="ECO:0000256" key="5">
    <source>
        <dbReference type="ARBA" id="ARBA00022842"/>
    </source>
</evidence>
<evidence type="ECO:0000313" key="11">
    <source>
        <dbReference type="Proteomes" id="UP000177372"/>
    </source>
</evidence>
<comment type="cofactor">
    <cofactor evidence="8">
        <name>Mg(2+)</name>
        <dbReference type="ChEBI" id="CHEBI:18420"/>
    </cofactor>
</comment>
<reference evidence="10 11" key="1">
    <citation type="journal article" date="2016" name="Nat. Commun.">
        <title>Thousands of microbial genomes shed light on interconnected biogeochemical processes in an aquifer system.</title>
        <authorList>
            <person name="Anantharaman K."/>
            <person name="Brown C.T."/>
            <person name="Hug L.A."/>
            <person name="Sharon I."/>
            <person name="Castelle C.J."/>
            <person name="Probst A.J."/>
            <person name="Thomas B.C."/>
            <person name="Singh A."/>
            <person name="Wilkins M.J."/>
            <person name="Karaoz U."/>
            <person name="Brodie E.L."/>
            <person name="Williams K.H."/>
            <person name="Hubbard S.S."/>
            <person name="Banfield J.F."/>
        </authorList>
    </citation>
    <scope>NUCLEOTIDE SEQUENCE [LARGE SCALE GENOMIC DNA]</scope>
</reference>
<dbReference type="GO" id="GO:0005737">
    <property type="term" value="C:cytoplasm"/>
    <property type="evidence" value="ECO:0007669"/>
    <property type="project" value="UniProtKB-SubCell"/>
</dbReference>
<accession>A0A1F6F131</accession>
<dbReference type="STRING" id="1798512.A3A39_02385"/>
<dbReference type="EMBL" id="MFLZ01000023">
    <property type="protein sequence ID" value="OGG79566.1"/>
    <property type="molecule type" value="Genomic_DNA"/>
</dbReference>
<comment type="similarity">
    <text evidence="8">Belongs to the P-Pant transferase superfamily. AcpS family.</text>
</comment>
<dbReference type="InterPro" id="IPR008278">
    <property type="entry name" value="4-PPantetheinyl_Trfase_dom"/>
</dbReference>
<evidence type="ECO:0000313" key="10">
    <source>
        <dbReference type="EMBL" id="OGG79566.1"/>
    </source>
</evidence>
<protein>
    <recommendedName>
        <fullName evidence="8">Holo-[acyl-carrier-protein] synthase</fullName>
        <shortName evidence="8">Holo-ACP synthase</shortName>
        <ecNumber evidence="8">2.7.8.7</ecNumber>
    </recommendedName>
    <alternativeName>
        <fullName evidence="8">4'-phosphopantetheinyl transferase AcpS</fullName>
    </alternativeName>
</protein>
<dbReference type="Proteomes" id="UP000177372">
    <property type="component" value="Unassembled WGS sequence"/>
</dbReference>
<dbReference type="GO" id="GO:0008897">
    <property type="term" value="F:holo-[acyl-carrier-protein] synthase activity"/>
    <property type="evidence" value="ECO:0007669"/>
    <property type="project" value="UniProtKB-UniRule"/>
</dbReference>
<keyword evidence="4 8" id="KW-0276">Fatty acid metabolism</keyword>
<dbReference type="InterPro" id="IPR004568">
    <property type="entry name" value="Ppantetheine-prot_Trfase_dom"/>
</dbReference>
<dbReference type="HAMAP" id="MF_00101">
    <property type="entry name" value="AcpS"/>
    <property type="match status" value="1"/>
</dbReference>
<keyword evidence="6 8" id="KW-0443">Lipid metabolism</keyword>
<feature type="binding site" evidence="8">
    <location>
        <position position="61"/>
    </location>
    <ligand>
        <name>Mg(2+)</name>
        <dbReference type="ChEBI" id="CHEBI:18420"/>
    </ligand>
</feature>
<evidence type="ECO:0000256" key="7">
    <source>
        <dbReference type="ARBA" id="ARBA00023160"/>
    </source>
</evidence>
<comment type="catalytic activity">
    <reaction evidence="8">
        <text>apo-[ACP] + CoA = holo-[ACP] + adenosine 3',5'-bisphosphate + H(+)</text>
        <dbReference type="Rhea" id="RHEA:12068"/>
        <dbReference type="Rhea" id="RHEA-COMP:9685"/>
        <dbReference type="Rhea" id="RHEA-COMP:9690"/>
        <dbReference type="ChEBI" id="CHEBI:15378"/>
        <dbReference type="ChEBI" id="CHEBI:29999"/>
        <dbReference type="ChEBI" id="CHEBI:57287"/>
        <dbReference type="ChEBI" id="CHEBI:58343"/>
        <dbReference type="ChEBI" id="CHEBI:64479"/>
        <dbReference type="EC" id="2.7.8.7"/>
    </reaction>
</comment>
<dbReference type="SUPFAM" id="SSF56214">
    <property type="entry name" value="4'-phosphopantetheinyl transferase"/>
    <property type="match status" value="1"/>
</dbReference>
<dbReference type="Gene3D" id="3.90.470.20">
    <property type="entry name" value="4'-phosphopantetheinyl transferase domain"/>
    <property type="match status" value="1"/>
</dbReference>
<dbReference type="EC" id="2.7.8.7" evidence="8"/>
<name>A0A1F6F131_9BACT</name>
<sequence length="122" mass="13750">MKSAREFGIGADIEEIGRFEKLDRTRHRIFLNRVYTDDELSYCFSMRRPAQHLAARFCAKESVIKALSGMGMRGIAYRDIRIRARGDAPTVSLNQISPKIDISLTMAHAGRYALAAAFAKKL</sequence>
<comment type="subcellular location">
    <subcellularLocation>
        <location evidence="8">Cytoplasm</location>
    </subcellularLocation>
</comment>
<dbReference type="InterPro" id="IPR037143">
    <property type="entry name" value="4-PPantetheinyl_Trfase_dom_sf"/>
</dbReference>
<evidence type="ECO:0000256" key="1">
    <source>
        <dbReference type="ARBA" id="ARBA00022516"/>
    </source>
</evidence>
<keyword evidence="1 8" id="KW-0444">Lipid biosynthesis</keyword>
<feature type="binding site" evidence="8">
    <location>
        <position position="12"/>
    </location>
    <ligand>
        <name>Mg(2+)</name>
        <dbReference type="ChEBI" id="CHEBI:18420"/>
    </ligand>
</feature>
<evidence type="ECO:0000256" key="8">
    <source>
        <dbReference type="HAMAP-Rule" id="MF_00101"/>
    </source>
</evidence>
<keyword evidence="8" id="KW-0963">Cytoplasm</keyword>
<dbReference type="GO" id="GO:0000287">
    <property type="term" value="F:magnesium ion binding"/>
    <property type="evidence" value="ECO:0007669"/>
    <property type="project" value="UniProtKB-UniRule"/>
</dbReference>
<comment type="caution">
    <text evidence="10">The sequence shown here is derived from an EMBL/GenBank/DDBJ whole genome shotgun (WGS) entry which is preliminary data.</text>
</comment>
<dbReference type="NCBIfam" id="TIGR00556">
    <property type="entry name" value="pantethn_trn"/>
    <property type="match status" value="1"/>
</dbReference>
<keyword evidence="5 8" id="KW-0460">Magnesium</keyword>
<dbReference type="Pfam" id="PF01648">
    <property type="entry name" value="ACPS"/>
    <property type="match status" value="1"/>
</dbReference>
<evidence type="ECO:0000256" key="2">
    <source>
        <dbReference type="ARBA" id="ARBA00022679"/>
    </source>
</evidence>
<evidence type="ECO:0000259" key="9">
    <source>
        <dbReference type="Pfam" id="PF01648"/>
    </source>
</evidence>
<dbReference type="InterPro" id="IPR002582">
    <property type="entry name" value="ACPS"/>
</dbReference>
<evidence type="ECO:0000256" key="3">
    <source>
        <dbReference type="ARBA" id="ARBA00022723"/>
    </source>
</evidence>
<proteinExistence type="inferred from homology"/>
<dbReference type="GO" id="GO:0006633">
    <property type="term" value="P:fatty acid biosynthetic process"/>
    <property type="evidence" value="ECO:0007669"/>
    <property type="project" value="UniProtKB-UniRule"/>
</dbReference>
<keyword evidence="3 8" id="KW-0479">Metal-binding</keyword>
<keyword evidence="2 8" id="KW-0808">Transferase</keyword>
<feature type="domain" description="4'-phosphopantetheinyl transferase" evidence="9">
    <location>
        <begin position="8"/>
        <end position="116"/>
    </location>
</feature>
<evidence type="ECO:0000256" key="6">
    <source>
        <dbReference type="ARBA" id="ARBA00023098"/>
    </source>
</evidence>
<keyword evidence="7 8" id="KW-0275">Fatty acid biosynthesis</keyword>
<organism evidence="10 11">
    <name type="scientific">Candidatus Kaiserbacteria bacterium RIFCSPLOWO2_01_FULL_54_13</name>
    <dbReference type="NCBI Taxonomy" id="1798512"/>
    <lineage>
        <taxon>Bacteria</taxon>
        <taxon>Candidatus Kaiseribacteriota</taxon>
    </lineage>
</organism>
<evidence type="ECO:0000256" key="4">
    <source>
        <dbReference type="ARBA" id="ARBA00022832"/>
    </source>
</evidence>
<dbReference type="AlphaFoldDB" id="A0A1F6F131"/>
<gene>
    <name evidence="8" type="primary">acpS</name>
    <name evidence="10" type="ORF">A3A39_02385</name>
</gene>
<comment type="function">
    <text evidence="8">Transfers the 4'-phosphopantetheine moiety from coenzyme A to a Ser of acyl-carrier-protein.</text>
</comment>